<evidence type="ECO:0000313" key="1">
    <source>
        <dbReference type="EMBL" id="CAL4091015.1"/>
    </source>
</evidence>
<proteinExistence type="predicted"/>
<reference evidence="1 2" key="1">
    <citation type="submission" date="2024-05" db="EMBL/GenBank/DDBJ databases">
        <authorList>
            <person name="Wallberg A."/>
        </authorList>
    </citation>
    <scope>NUCLEOTIDE SEQUENCE [LARGE SCALE GENOMIC DNA]</scope>
</reference>
<organism evidence="1 2">
    <name type="scientific">Meganyctiphanes norvegica</name>
    <name type="common">Northern krill</name>
    <name type="synonym">Thysanopoda norvegica</name>
    <dbReference type="NCBI Taxonomy" id="48144"/>
    <lineage>
        <taxon>Eukaryota</taxon>
        <taxon>Metazoa</taxon>
        <taxon>Ecdysozoa</taxon>
        <taxon>Arthropoda</taxon>
        <taxon>Crustacea</taxon>
        <taxon>Multicrustacea</taxon>
        <taxon>Malacostraca</taxon>
        <taxon>Eumalacostraca</taxon>
        <taxon>Eucarida</taxon>
        <taxon>Euphausiacea</taxon>
        <taxon>Euphausiidae</taxon>
        <taxon>Meganyctiphanes</taxon>
    </lineage>
</organism>
<dbReference type="EMBL" id="CAXKWB010008405">
    <property type="protein sequence ID" value="CAL4091015.1"/>
    <property type="molecule type" value="Genomic_DNA"/>
</dbReference>
<dbReference type="Proteomes" id="UP001497623">
    <property type="component" value="Unassembled WGS sequence"/>
</dbReference>
<comment type="caution">
    <text evidence="1">The sequence shown here is derived from an EMBL/GenBank/DDBJ whole genome shotgun (WGS) entry which is preliminary data.</text>
</comment>
<dbReference type="AlphaFoldDB" id="A0AAV2QPB8"/>
<accession>A0AAV2QPB8</accession>
<sequence>MSSSVSTSSDGPCPSSIASMVSDENLTKSIEYEIIHKGKRIKDIILEICDNDKSRYELNKYQIALNFLIGILSLKDHRLLEQLGQDILNFLIEIGICNNTQWFAVYSELNLNPTVTENVAKLIAPYIDLQDITIVDANVEVLSTLLKYVDIHEVTLDISGSAEQAQFSVLMDVLRSKQCNIKIPNISDSQLNLWNAIITPYDKFQIAKMTLKHEYPNLPLPSCGNTIDEYCLQHHWREHSGPAPNMAECVVRKLRTAVHTTDTLPTTLERLYLRLLVEPVTLDARKRGIWSTLQRFIQLGGLEKGHLAVPDYWLAQDPGFAHLTQHCSRLEYLGVHVRVEAVTKHLPNLPNVRYTSLYLPQLTKEDHLQWAVDTARALQPPRLGYRHLFLPNCGLHVRQLCKLVGQLAVAGVTVQQGGDVVVSSNHSESEQYHLLEATRQNLHCRLKWYQSDDELIRNGWW</sequence>
<protein>
    <submittedName>
        <fullName evidence="1">Uncharacterized protein</fullName>
    </submittedName>
</protein>
<gene>
    <name evidence="1" type="ORF">MNOR_LOCUS14186</name>
</gene>
<keyword evidence="2" id="KW-1185">Reference proteome</keyword>
<name>A0AAV2QPB8_MEGNR</name>
<evidence type="ECO:0000313" key="2">
    <source>
        <dbReference type="Proteomes" id="UP001497623"/>
    </source>
</evidence>